<protein>
    <submittedName>
        <fullName evidence="1">Uncharacterized protein</fullName>
    </submittedName>
</protein>
<dbReference type="RefSeq" id="XP_007921087.1">
    <property type="nucleotide sequence ID" value="XM_007922896.1"/>
</dbReference>
<dbReference type="VEuPathDB" id="FungiDB:MYCFIDRAFT_169524"/>
<dbReference type="GeneID" id="19332376"/>
<evidence type="ECO:0000313" key="1">
    <source>
        <dbReference type="EMBL" id="EME87761.1"/>
    </source>
</evidence>
<sequence>MAEVKLRRTEVTLGIFDQAESIFVITVLINAERVIFACDHTAFLAFAIAARLPMN</sequence>
<accession>N1Q7U2</accession>
<dbReference type="AlphaFoldDB" id="N1Q7U2"/>
<keyword evidence="2" id="KW-1185">Reference proteome</keyword>
<reference evidence="1 2" key="1">
    <citation type="journal article" date="2012" name="PLoS Pathog.">
        <title>Diverse lifestyles and strategies of plant pathogenesis encoded in the genomes of eighteen Dothideomycetes fungi.</title>
        <authorList>
            <person name="Ohm R.A."/>
            <person name="Feau N."/>
            <person name="Henrissat B."/>
            <person name="Schoch C.L."/>
            <person name="Horwitz B.A."/>
            <person name="Barry K.W."/>
            <person name="Condon B.J."/>
            <person name="Copeland A.C."/>
            <person name="Dhillon B."/>
            <person name="Glaser F."/>
            <person name="Hesse C.N."/>
            <person name="Kosti I."/>
            <person name="LaButti K."/>
            <person name="Lindquist E.A."/>
            <person name="Lucas S."/>
            <person name="Salamov A.A."/>
            <person name="Bradshaw R.E."/>
            <person name="Ciuffetti L."/>
            <person name="Hamelin R.C."/>
            <person name="Kema G.H.J."/>
            <person name="Lawrence C."/>
            <person name="Scott J.A."/>
            <person name="Spatafora J.W."/>
            <person name="Turgeon B.G."/>
            <person name="de Wit P.J.G.M."/>
            <person name="Zhong S."/>
            <person name="Goodwin S.B."/>
            <person name="Grigoriev I.V."/>
        </authorList>
    </citation>
    <scope>NUCLEOTIDE SEQUENCE [LARGE SCALE GENOMIC DNA]</scope>
    <source>
        <strain evidence="1 2">CIRAD86</strain>
    </source>
</reference>
<proteinExistence type="predicted"/>
<gene>
    <name evidence="1" type="ORF">MYCFIDRAFT_169524</name>
</gene>
<dbReference type="EMBL" id="KB446555">
    <property type="protein sequence ID" value="EME87761.1"/>
    <property type="molecule type" value="Genomic_DNA"/>
</dbReference>
<evidence type="ECO:0000313" key="2">
    <source>
        <dbReference type="Proteomes" id="UP000016932"/>
    </source>
</evidence>
<organism evidence="1 2">
    <name type="scientific">Pseudocercospora fijiensis (strain CIRAD86)</name>
    <name type="common">Black leaf streak disease fungus</name>
    <name type="synonym">Mycosphaerella fijiensis</name>
    <dbReference type="NCBI Taxonomy" id="383855"/>
    <lineage>
        <taxon>Eukaryota</taxon>
        <taxon>Fungi</taxon>
        <taxon>Dikarya</taxon>
        <taxon>Ascomycota</taxon>
        <taxon>Pezizomycotina</taxon>
        <taxon>Dothideomycetes</taxon>
        <taxon>Dothideomycetidae</taxon>
        <taxon>Mycosphaerellales</taxon>
        <taxon>Mycosphaerellaceae</taxon>
        <taxon>Pseudocercospora</taxon>
    </lineage>
</organism>
<name>N1Q7U2_PSEFD</name>
<dbReference type="HOGENOM" id="CLU_3033413_0_0_1"/>
<dbReference type="KEGG" id="pfj:MYCFIDRAFT_169524"/>
<dbReference type="Proteomes" id="UP000016932">
    <property type="component" value="Unassembled WGS sequence"/>
</dbReference>